<evidence type="ECO:0000313" key="1">
    <source>
        <dbReference type="EMBL" id="KAJ6671298.1"/>
    </source>
</evidence>
<dbReference type="AlphaFoldDB" id="A0A9Q0SBT5"/>
<dbReference type="EMBL" id="JAPFFL010000019">
    <property type="protein sequence ID" value="KAJ6671298.1"/>
    <property type="molecule type" value="Genomic_DNA"/>
</dbReference>
<organism evidence="1 2">
    <name type="scientific">Salix viminalis</name>
    <name type="common">Common osier</name>
    <name type="synonym">Basket willow</name>
    <dbReference type="NCBI Taxonomy" id="40686"/>
    <lineage>
        <taxon>Eukaryota</taxon>
        <taxon>Viridiplantae</taxon>
        <taxon>Streptophyta</taxon>
        <taxon>Embryophyta</taxon>
        <taxon>Tracheophyta</taxon>
        <taxon>Spermatophyta</taxon>
        <taxon>Magnoliopsida</taxon>
        <taxon>eudicotyledons</taxon>
        <taxon>Gunneridae</taxon>
        <taxon>Pentapetalae</taxon>
        <taxon>rosids</taxon>
        <taxon>fabids</taxon>
        <taxon>Malpighiales</taxon>
        <taxon>Salicaceae</taxon>
        <taxon>Saliceae</taxon>
        <taxon>Salix</taxon>
    </lineage>
</organism>
<dbReference type="Proteomes" id="UP001151529">
    <property type="component" value="Chromosome 9"/>
</dbReference>
<protein>
    <submittedName>
        <fullName evidence="1">Uncharacterized protein</fullName>
    </submittedName>
</protein>
<dbReference type="OrthoDB" id="623918at2759"/>
<reference evidence="1" key="1">
    <citation type="submission" date="2022-11" db="EMBL/GenBank/DDBJ databases">
        <authorList>
            <person name="Hyden B.L."/>
            <person name="Feng K."/>
            <person name="Yates T."/>
            <person name="Jawdy S."/>
            <person name="Smart L.B."/>
            <person name="Muchero W."/>
        </authorList>
    </citation>
    <scope>NUCLEOTIDE SEQUENCE</scope>
    <source>
        <tissue evidence="1">Shoot tip</tissue>
    </source>
</reference>
<name>A0A9Q0SBT5_SALVM</name>
<proteinExistence type="predicted"/>
<accession>A0A9Q0SBT5</accession>
<reference evidence="1" key="2">
    <citation type="journal article" date="2023" name="Int. J. Mol. Sci.">
        <title>De Novo Assembly and Annotation of 11 Diverse Shrub Willow (Salix) Genomes Reveals Novel Gene Organization in Sex-Linked Regions.</title>
        <authorList>
            <person name="Hyden B."/>
            <person name="Feng K."/>
            <person name="Yates T.B."/>
            <person name="Jawdy S."/>
            <person name="Cereghino C."/>
            <person name="Smart L.B."/>
            <person name="Muchero W."/>
        </authorList>
    </citation>
    <scope>NUCLEOTIDE SEQUENCE [LARGE SCALE GENOMIC DNA]</scope>
    <source>
        <tissue evidence="1">Shoot tip</tissue>
    </source>
</reference>
<gene>
    <name evidence="1" type="ORF">OIU85_015089</name>
</gene>
<keyword evidence="2" id="KW-1185">Reference proteome</keyword>
<sequence>MSMLSVEKPRSRTDAYNLREKSLIFSQFNEMELAITEDGFVEDVDEHESLVNQKVKPKSARAKITSETQTRRWRSVTQVTGFVTLQVSDGKEWPVQMLLQGMIWKKRNCVLALSSGVLRVNITSFKNCCNISKGDPWNYECSASTQKTLQSRPSCWNIKRLRVEFDEGMGDSNLVGGNVCVFELIRLRALRAFIEGAQLVDVSDEG</sequence>
<comment type="caution">
    <text evidence="1">The sequence shown here is derived from an EMBL/GenBank/DDBJ whole genome shotgun (WGS) entry which is preliminary data.</text>
</comment>
<evidence type="ECO:0000313" key="2">
    <source>
        <dbReference type="Proteomes" id="UP001151529"/>
    </source>
</evidence>